<dbReference type="AlphaFoldDB" id="A0A1H9YTD3"/>
<dbReference type="STRING" id="426128.SAMN05660297_00397"/>
<dbReference type="EMBL" id="FOHU01000001">
    <property type="protein sequence ID" value="SES72391.1"/>
    <property type="molecule type" value="Genomic_DNA"/>
</dbReference>
<accession>A0A1H9YTD3</accession>
<evidence type="ECO:0000313" key="2">
    <source>
        <dbReference type="Proteomes" id="UP000199568"/>
    </source>
</evidence>
<name>A0A1H9YTD3_9FIRM</name>
<reference evidence="1 2" key="1">
    <citation type="submission" date="2016-10" db="EMBL/GenBank/DDBJ databases">
        <authorList>
            <person name="de Groot N.N."/>
        </authorList>
    </citation>
    <scope>NUCLEOTIDE SEQUENCE [LARGE SCALE GENOMIC DNA]</scope>
    <source>
        <strain evidence="1 2">DSM 18979</strain>
    </source>
</reference>
<sequence length="210" mass="24005">MENNFKDDTHLQKFEAVSIIADKVYAHCKQKECFEAAKAALPSEGQFEIIDIDFQQGEIIEGTLLITSIHNRPNFSRVRFSTKITFNVRVKNIDTGRMIDIEGSLPNISNDIVLYIPKTRKEFKFKIDIETASQTLSEPQAREGFVIFSVGVLMIVRVVGRVQLLIPGFGFCPEPPDHEEFKEKDAHEEFSLTPFSSFFPEQFKLDDKVL</sequence>
<dbReference type="Proteomes" id="UP000199568">
    <property type="component" value="Unassembled WGS sequence"/>
</dbReference>
<organism evidence="1 2">
    <name type="scientific">Natronincola peptidivorans</name>
    <dbReference type="NCBI Taxonomy" id="426128"/>
    <lineage>
        <taxon>Bacteria</taxon>
        <taxon>Bacillati</taxon>
        <taxon>Bacillota</taxon>
        <taxon>Clostridia</taxon>
        <taxon>Peptostreptococcales</taxon>
        <taxon>Natronincolaceae</taxon>
        <taxon>Natronincola</taxon>
    </lineage>
</organism>
<gene>
    <name evidence="1" type="ORF">SAMN05660297_00397</name>
</gene>
<protein>
    <recommendedName>
        <fullName evidence="3">SipL SPOCS domain-containing protein</fullName>
    </recommendedName>
</protein>
<proteinExistence type="predicted"/>
<keyword evidence="2" id="KW-1185">Reference proteome</keyword>
<dbReference type="OrthoDB" id="1707171at2"/>
<evidence type="ECO:0000313" key="1">
    <source>
        <dbReference type="EMBL" id="SES72391.1"/>
    </source>
</evidence>
<dbReference type="RefSeq" id="WP_090438476.1">
    <property type="nucleotide sequence ID" value="NZ_FOHU01000001.1"/>
</dbReference>
<evidence type="ECO:0008006" key="3">
    <source>
        <dbReference type="Google" id="ProtNLM"/>
    </source>
</evidence>